<dbReference type="Proteomes" id="UP000234789">
    <property type="component" value="Unassembled WGS sequence"/>
</dbReference>
<gene>
    <name evidence="1" type="ORF">B8V81_3245</name>
</gene>
<sequence>MDRTLNTLQNIAKKFEIVFFIQSPYMSQDKLALSTYLFDFFQENGFSLFFLLVIGIRIDSNWSIKARTQFKRI</sequence>
<evidence type="ECO:0000313" key="2">
    <source>
        <dbReference type="Proteomes" id="UP000234789"/>
    </source>
</evidence>
<name>A0A2N5N396_9BACL</name>
<dbReference type="EMBL" id="NFEZ01000004">
    <property type="protein sequence ID" value="PLT44814.1"/>
    <property type="molecule type" value="Genomic_DNA"/>
</dbReference>
<accession>A0A2N5N396</accession>
<evidence type="ECO:0000313" key="1">
    <source>
        <dbReference type="EMBL" id="PLT44814.1"/>
    </source>
</evidence>
<comment type="caution">
    <text evidence="1">The sequence shown here is derived from an EMBL/GenBank/DDBJ whole genome shotgun (WGS) entry which is preliminary data.</text>
</comment>
<organism evidence="1 2">
    <name type="scientific">Paenibacillus pasadenensis</name>
    <dbReference type="NCBI Taxonomy" id="217090"/>
    <lineage>
        <taxon>Bacteria</taxon>
        <taxon>Bacillati</taxon>
        <taxon>Bacillota</taxon>
        <taxon>Bacilli</taxon>
        <taxon>Bacillales</taxon>
        <taxon>Paenibacillaceae</taxon>
        <taxon>Paenibacillus</taxon>
    </lineage>
</organism>
<protein>
    <submittedName>
        <fullName evidence="1">Uncharacterized protein</fullName>
    </submittedName>
</protein>
<dbReference type="AlphaFoldDB" id="A0A2N5N396"/>
<proteinExistence type="predicted"/>
<keyword evidence="2" id="KW-1185">Reference proteome</keyword>
<reference evidence="1 2" key="1">
    <citation type="submission" date="2017-05" db="EMBL/GenBank/DDBJ databases">
        <title>Functional genome analysis of Paenibacillus pasadenensis strain R16: insights on endophytic life style and antifungal activity.</title>
        <authorList>
            <person name="Passera A."/>
            <person name="Marcolungo L."/>
            <person name="Casati P."/>
            <person name="Brasca M."/>
            <person name="Quaglino F."/>
            <person name="Delledonne M."/>
        </authorList>
    </citation>
    <scope>NUCLEOTIDE SEQUENCE [LARGE SCALE GENOMIC DNA]</scope>
    <source>
        <strain evidence="1 2">R16</strain>
    </source>
</reference>